<accession>A0A2D4JID9</accession>
<evidence type="ECO:0000256" key="1">
    <source>
        <dbReference type="SAM" id="MobiDB-lite"/>
    </source>
</evidence>
<dbReference type="AlphaFoldDB" id="A0A2D4JID9"/>
<evidence type="ECO:0000313" key="2">
    <source>
        <dbReference type="EMBL" id="LAA96266.1"/>
    </source>
</evidence>
<dbReference type="EMBL" id="IACK01196138">
    <property type="protein sequence ID" value="LAA96266.1"/>
    <property type="molecule type" value="Transcribed_RNA"/>
</dbReference>
<reference evidence="2" key="1">
    <citation type="submission" date="2017-07" db="EMBL/GenBank/DDBJ databases">
        <authorList>
            <person name="Mikheyev A."/>
            <person name="Grau M."/>
        </authorList>
    </citation>
    <scope>NUCLEOTIDE SEQUENCE</scope>
    <source>
        <tissue evidence="2">Venom_gland</tissue>
    </source>
</reference>
<organism evidence="2">
    <name type="scientific">Micrurus lemniscatus lemniscatus</name>
    <dbReference type="NCBI Taxonomy" id="129467"/>
    <lineage>
        <taxon>Eukaryota</taxon>
        <taxon>Metazoa</taxon>
        <taxon>Chordata</taxon>
        <taxon>Craniata</taxon>
        <taxon>Vertebrata</taxon>
        <taxon>Euteleostomi</taxon>
        <taxon>Lepidosauria</taxon>
        <taxon>Squamata</taxon>
        <taxon>Bifurcata</taxon>
        <taxon>Unidentata</taxon>
        <taxon>Episquamata</taxon>
        <taxon>Toxicofera</taxon>
        <taxon>Serpentes</taxon>
        <taxon>Colubroidea</taxon>
        <taxon>Elapidae</taxon>
        <taxon>Elapinae</taxon>
        <taxon>Micrurus</taxon>
    </lineage>
</organism>
<protein>
    <submittedName>
        <fullName evidence="2">Uncharacterized protein</fullName>
    </submittedName>
</protein>
<name>A0A2D4JID9_MICLE</name>
<feature type="compositionally biased region" description="Low complexity" evidence="1">
    <location>
        <begin position="9"/>
        <end position="22"/>
    </location>
</feature>
<reference evidence="2" key="2">
    <citation type="submission" date="2017-11" db="EMBL/GenBank/DDBJ databases">
        <title>Coralsnake Venomics: Analyses of Venom Gland Transcriptomes and Proteomes of Six Brazilian Taxa.</title>
        <authorList>
            <person name="Aird S.D."/>
            <person name="Jorge da Silva N."/>
            <person name="Qiu L."/>
            <person name="Villar-Briones A."/>
            <person name="Aparecida-Saddi V."/>
            <person name="Campos-Telles M.P."/>
            <person name="Grau M."/>
            <person name="Mikheyev A.S."/>
        </authorList>
    </citation>
    <scope>NUCLEOTIDE SEQUENCE</scope>
    <source>
        <tissue evidence="2">Venom_gland</tissue>
    </source>
</reference>
<feature type="region of interest" description="Disordered" evidence="1">
    <location>
        <begin position="1"/>
        <end position="33"/>
    </location>
</feature>
<sequence>MFIGFGDISPQLSYSPSSSSLSGQLCPKTKKKKNIKKGFPYKSFPWGLGSQKSFKQQQKRKDGAFMHIIWLQFNVDKSKNSTLRNENIVNSTSQRGEGINYFLSY</sequence>
<proteinExistence type="predicted"/>